<evidence type="ECO:0000313" key="2">
    <source>
        <dbReference type="Proteomes" id="UP000010411"/>
    </source>
</evidence>
<dbReference type="AlphaFoldDB" id="L1L8K0"/>
<dbReference type="EMBL" id="AEJC01000028">
    <property type="protein sequence ID" value="EKX69129.1"/>
    <property type="molecule type" value="Genomic_DNA"/>
</dbReference>
<protein>
    <submittedName>
        <fullName evidence="1">Uncharacterized protein</fullName>
    </submittedName>
</protein>
<reference evidence="1 2" key="1">
    <citation type="submission" date="2012-11" db="EMBL/GenBank/DDBJ databases">
        <authorList>
            <person name="Huguet-Tapia J.C."/>
            <person name="Durkin A.S."/>
            <person name="Pettis G.S."/>
            <person name="Badger J.H."/>
        </authorList>
    </citation>
    <scope>NUCLEOTIDE SEQUENCE [LARGE SCALE GENOMIC DNA]</scope>
    <source>
        <strain evidence="1 2">91-03</strain>
    </source>
</reference>
<evidence type="ECO:0000313" key="1">
    <source>
        <dbReference type="EMBL" id="EKX69129.1"/>
    </source>
</evidence>
<name>L1L8K0_9ACTN</name>
<proteinExistence type="predicted"/>
<comment type="caution">
    <text evidence="1">The sequence shown here is derived from an EMBL/GenBank/DDBJ whole genome shotgun (WGS) entry which is preliminary data.</text>
</comment>
<dbReference type="PATRIC" id="fig|698759.3.peg.330"/>
<dbReference type="Proteomes" id="UP000010411">
    <property type="component" value="Unassembled WGS sequence"/>
</dbReference>
<sequence length="48" mass="5035">MYTSTEGVAGVTGVHIKGLPGMGAALRPRWLKANAVITSASRSNHLTR</sequence>
<accession>L1L8K0</accession>
<gene>
    <name evidence="1" type="ORF">STRIP9103_05292</name>
</gene>
<keyword evidence="2" id="KW-1185">Reference proteome</keyword>
<organism evidence="1 2">
    <name type="scientific">Streptomyces ipomoeae 91-03</name>
    <dbReference type="NCBI Taxonomy" id="698759"/>
    <lineage>
        <taxon>Bacteria</taxon>
        <taxon>Bacillati</taxon>
        <taxon>Actinomycetota</taxon>
        <taxon>Actinomycetes</taxon>
        <taxon>Kitasatosporales</taxon>
        <taxon>Streptomycetaceae</taxon>
        <taxon>Streptomyces</taxon>
    </lineage>
</organism>